<dbReference type="GO" id="GO:0003677">
    <property type="term" value="F:DNA binding"/>
    <property type="evidence" value="ECO:0007669"/>
    <property type="project" value="InterPro"/>
</dbReference>
<dbReference type="AlphaFoldDB" id="G9NHZ3"/>
<dbReference type="Proteomes" id="UP000005426">
    <property type="component" value="Unassembled WGS sequence"/>
</dbReference>
<name>G9NHZ3_HYPAI</name>
<organism evidence="4 5">
    <name type="scientific">Hypocrea atroviridis (strain ATCC 20476 / IMI 206040)</name>
    <name type="common">Trichoderma atroviride</name>
    <dbReference type="NCBI Taxonomy" id="452589"/>
    <lineage>
        <taxon>Eukaryota</taxon>
        <taxon>Fungi</taxon>
        <taxon>Dikarya</taxon>
        <taxon>Ascomycota</taxon>
        <taxon>Pezizomycotina</taxon>
        <taxon>Sordariomycetes</taxon>
        <taxon>Hypocreomycetidae</taxon>
        <taxon>Hypocreales</taxon>
        <taxon>Hypocreaceae</taxon>
        <taxon>Trichoderma</taxon>
    </lineage>
</organism>
<dbReference type="OMA" id="RKRCWWA"/>
<evidence type="ECO:0000256" key="2">
    <source>
        <dbReference type="SAM" id="MobiDB-lite"/>
    </source>
</evidence>
<evidence type="ECO:0000313" key="4">
    <source>
        <dbReference type="EMBL" id="EHK49412.1"/>
    </source>
</evidence>
<dbReference type="CDD" id="cd12148">
    <property type="entry name" value="fungal_TF_MHR"/>
    <property type="match status" value="1"/>
</dbReference>
<dbReference type="GO" id="GO:0003700">
    <property type="term" value="F:DNA-binding transcription factor activity"/>
    <property type="evidence" value="ECO:0007669"/>
    <property type="project" value="InterPro"/>
</dbReference>
<dbReference type="GO" id="GO:0006351">
    <property type="term" value="P:DNA-templated transcription"/>
    <property type="evidence" value="ECO:0007669"/>
    <property type="project" value="InterPro"/>
</dbReference>
<dbReference type="InterPro" id="IPR050987">
    <property type="entry name" value="AtrR-like"/>
</dbReference>
<sequence>MPAPETQGKLLCQHYLNSKLIAFILKCDINRPCTLCKRAGVDCSAVSPDIWKPVRPNQVVSKVRKPSEAEDTDPTTSQSPWASSSAAMSFVKEAFDHQDTVAPEGRDVSALSATHWTREGASGSTWPKQSQTRLKKLISTEAKLMMLLPDMRTATLLVNNYFDKIHWFVLVFHQREFRDQFQQLYASDWQKIDEHKSRLGYVSVFLAVCAVSIQYTSFDQKQKLADGGIEQLALQDEILDALRFRLLDIVSLGSLESIQTCVLLGTFYLYHGQPELAWPICGCGLRIAQALNLHRQSSTGSSTPDLDNPIQRLQETRKRCWWAIYEIETFCSMLYGFPLSISDRDCDVEPLHPYAVRSLGSPGDSIFRRAASQPTLLSYKYFMVQLSIIVKAVLADLYGLHRSSEEPQRRDDKYDLKQLVETITRLDARLQKWSQSLPVRLSFNEVMKDPTSALKLAFENARILVYRPLLSYGRIATTHATSQSSVTQDRQAIDPLKTSIQICRDAAFQVSLLGSLPIFQQVADTYAVSFASQHLFTAGVTLSILTSLEPLSRESHESKMGLRRLMEMQTQLKSKSIIAEQGFGILKTLLSLILEKEAKQLLDFESRSMDDQISLNHQHLVPLPRSPHQADIQASDQPTVSPMQTSKDILTNIALSTNSPSFIDDENMLRFDIGEDPSMIQALFNYEQGEKPTSYAPVKSFANCT</sequence>
<proteinExistence type="predicted"/>
<dbReference type="Pfam" id="PF04082">
    <property type="entry name" value="Fungal_trans"/>
    <property type="match status" value="1"/>
</dbReference>
<comment type="caution">
    <text evidence="4">The sequence shown here is derived from an EMBL/GenBank/DDBJ whole genome shotgun (WGS) entry which is preliminary data.</text>
</comment>
<evidence type="ECO:0000313" key="5">
    <source>
        <dbReference type="Proteomes" id="UP000005426"/>
    </source>
</evidence>
<dbReference type="PANTHER" id="PTHR46910:SF17">
    <property type="entry name" value="SCFA-RELATED"/>
    <property type="match status" value="1"/>
</dbReference>
<dbReference type="PANTHER" id="PTHR46910">
    <property type="entry name" value="TRANSCRIPTION FACTOR PDR1"/>
    <property type="match status" value="1"/>
</dbReference>
<feature type="region of interest" description="Disordered" evidence="2">
    <location>
        <begin position="57"/>
        <end position="82"/>
    </location>
</feature>
<dbReference type="eggNOG" id="ENOG502SMCW">
    <property type="taxonomic scope" value="Eukaryota"/>
</dbReference>
<feature type="domain" description="Xylanolytic transcriptional activator regulatory" evidence="3">
    <location>
        <begin position="277"/>
        <end position="356"/>
    </location>
</feature>
<dbReference type="HOGENOM" id="CLU_005767_1_0_1"/>
<dbReference type="GO" id="GO:0008270">
    <property type="term" value="F:zinc ion binding"/>
    <property type="evidence" value="ECO:0007669"/>
    <property type="project" value="InterPro"/>
</dbReference>
<keyword evidence="5" id="KW-1185">Reference proteome</keyword>
<keyword evidence="1" id="KW-0539">Nucleus</keyword>
<protein>
    <recommendedName>
        <fullName evidence="3">Xylanolytic transcriptional activator regulatory domain-containing protein</fullName>
    </recommendedName>
</protein>
<evidence type="ECO:0000256" key="1">
    <source>
        <dbReference type="ARBA" id="ARBA00023242"/>
    </source>
</evidence>
<dbReference type="EMBL" id="ABDG02000016">
    <property type="protein sequence ID" value="EHK49412.1"/>
    <property type="molecule type" value="Genomic_DNA"/>
</dbReference>
<reference evidence="4 5" key="1">
    <citation type="journal article" date="2011" name="Genome Biol.">
        <title>Comparative genome sequence analysis underscores mycoparasitism as the ancestral life style of Trichoderma.</title>
        <authorList>
            <person name="Kubicek C.P."/>
            <person name="Herrera-Estrella A."/>
            <person name="Seidl-Seiboth V."/>
            <person name="Martinez D.A."/>
            <person name="Druzhinina I.S."/>
            <person name="Thon M."/>
            <person name="Zeilinger S."/>
            <person name="Casas-Flores S."/>
            <person name="Horwitz B.A."/>
            <person name="Mukherjee P.K."/>
            <person name="Mukherjee M."/>
            <person name="Kredics L."/>
            <person name="Alcaraz L.D."/>
            <person name="Aerts A."/>
            <person name="Antal Z."/>
            <person name="Atanasova L."/>
            <person name="Cervantes-Badillo M.G."/>
            <person name="Challacombe J."/>
            <person name="Chertkov O."/>
            <person name="McCluskey K."/>
            <person name="Coulpier F."/>
            <person name="Deshpande N."/>
            <person name="von Doehren H."/>
            <person name="Ebbole D.J."/>
            <person name="Esquivel-Naranjo E.U."/>
            <person name="Fekete E."/>
            <person name="Flipphi M."/>
            <person name="Glaser F."/>
            <person name="Gomez-Rodriguez E.Y."/>
            <person name="Gruber S."/>
            <person name="Han C."/>
            <person name="Henrissat B."/>
            <person name="Hermosa R."/>
            <person name="Hernandez-Onate M."/>
            <person name="Karaffa L."/>
            <person name="Kosti I."/>
            <person name="Le Crom S."/>
            <person name="Lindquist E."/>
            <person name="Lucas S."/>
            <person name="Luebeck M."/>
            <person name="Luebeck P.S."/>
            <person name="Margeot A."/>
            <person name="Metz B."/>
            <person name="Misra M."/>
            <person name="Nevalainen H."/>
            <person name="Omann M."/>
            <person name="Packer N."/>
            <person name="Perrone G."/>
            <person name="Uresti-Rivera E.E."/>
            <person name="Salamov A."/>
            <person name="Schmoll M."/>
            <person name="Seiboth B."/>
            <person name="Shapiro H."/>
            <person name="Sukno S."/>
            <person name="Tamayo-Ramos J.A."/>
            <person name="Tisch D."/>
            <person name="Wiest A."/>
            <person name="Wilkinson H.H."/>
            <person name="Zhang M."/>
            <person name="Coutinho P.M."/>
            <person name="Kenerley C.M."/>
            <person name="Monte E."/>
            <person name="Baker S.E."/>
            <person name="Grigoriev I.V."/>
        </authorList>
    </citation>
    <scope>NUCLEOTIDE SEQUENCE [LARGE SCALE GENOMIC DNA]</scope>
    <source>
        <strain evidence="5">ATCC 20476 / IMI 206040</strain>
    </source>
</reference>
<gene>
    <name evidence="4" type="ORF">TRIATDRAFT_189585</name>
</gene>
<dbReference type="InterPro" id="IPR007219">
    <property type="entry name" value="XnlR_reg_dom"/>
</dbReference>
<dbReference type="OrthoDB" id="3266505at2759"/>
<accession>G9NHZ3</accession>
<evidence type="ECO:0000259" key="3">
    <source>
        <dbReference type="SMART" id="SM00906"/>
    </source>
</evidence>
<dbReference type="SMART" id="SM00906">
    <property type="entry name" value="Fungal_trans"/>
    <property type="match status" value="1"/>
</dbReference>